<organism evidence="1 2">
    <name type="scientific">Volvox africanus</name>
    <dbReference type="NCBI Taxonomy" id="51714"/>
    <lineage>
        <taxon>Eukaryota</taxon>
        <taxon>Viridiplantae</taxon>
        <taxon>Chlorophyta</taxon>
        <taxon>core chlorophytes</taxon>
        <taxon>Chlorophyceae</taxon>
        <taxon>CS clade</taxon>
        <taxon>Chlamydomonadales</taxon>
        <taxon>Volvocaceae</taxon>
        <taxon>Volvox</taxon>
    </lineage>
</organism>
<dbReference type="AlphaFoldDB" id="A0A8J4F0K6"/>
<name>A0A8J4F0K6_9CHLO</name>
<gene>
    <name evidence="1" type="ORF">Vafri_7464</name>
</gene>
<dbReference type="EMBL" id="BNCO01000011">
    <property type="protein sequence ID" value="GIL51487.1"/>
    <property type="molecule type" value="Genomic_DNA"/>
</dbReference>
<evidence type="ECO:0000313" key="2">
    <source>
        <dbReference type="Proteomes" id="UP000747399"/>
    </source>
</evidence>
<accession>A0A8J4F0K6</accession>
<protein>
    <submittedName>
        <fullName evidence="1">Uncharacterized protein</fullName>
    </submittedName>
</protein>
<reference evidence="1" key="1">
    <citation type="journal article" date="2021" name="Proc. Natl. Acad. Sci. U.S.A.">
        <title>Three genomes in the algal genus Volvox reveal the fate of a haploid sex-determining region after a transition to homothallism.</title>
        <authorList>
            <person name="Yamamoto K."/>
            <person name="Hamaji T."/>
            <person name="Kawai-Toyooka H."/>
            <person name="Matsuzaki R."/>
            <person name="Takahashi F."/>
            <person name="Nishimura Y."/>
            <person name="Kawachi M."/>
            <person name="Noguchi H."/>
            <person name="Minakuchi Y."/>
            <person name="Umen J.G."/>
            <person name="Toyoda A."/>
            <person name="Nozaki H."/>
        </authorList>
    </citation>
    <scope>NUCLEOTIDE SEQUENCE</scope>
    <source>
        <strain evidence="1">NIES-3780</strain>
    </source>
</reference>
<keyword evidence="2" id="KW-1185">Reference proteome</keyword>
<comment type="caution">
    <text evidence="1">The sequence shown here is derived from an EMBL/GenBank/DDBJ whole genome shotgun (WGS) entry which is preliminary data.</text>
</comment>
<sequence length="100" mass="11016">MHRNVYTNRKCKAVELMAVDALVAAEPLLRITERLDVPEVGSCVVWHQLHALRPGARVATALINHVPQHIVVRGDKCPGHHLSVVEGPRLVGVRTDGHVQ</sequence>
<dbReference type="Proteomes" id="UP000747399">
    <property type="component" value="Unassembled WGS sequence"/>
</dbReference>
<evidence type="ECO:0000313" key="1">
    <source>
        <dbReference type="EMBL" id="GIL51487.1"/>
    </source>
</evidence>
<proteinExistence type="predicted"/>